<evidence type="ECO:0000256" key="4">
    <source>
        <dbReference type="ARBA" id="ARBA00022729"/>
    </source>
</evidence>
<dbReference type="Gene3D" id="3.90.1210.10">
    <property type="entry name" value="Antifreeze-like/N-acetylneuraminic acid synthase C-terminal domain"/>
    <property type="match status" value="1"/>
</dbReference>
<evidence type="ECO:0000256" key="3">
    <source>
        <dbReference type="ARBA" id="ARBA00014754"/>
    </source>
</evidence>
<feature type="region of interest" description="Disordered" evidence="8">
    <location>
        <begin position="1"/>
        <end position="20"/>
    </location>
</feature>
<dbReference type="RefSeq" id="WP_386812031.1">
    <property type="nucleotide sequence ID" value="NZ_JBHTIH010000003.1"/>
</dbReference>
<dbReference type="InterPro" id="IPR017585">
    <property type="entry name" value="SAF_FlgA"/>
</dbReference>
<dbReference type="Pfam" id="PF13144">
    <property type="entry name" value="ChapFlgA"/>
    <property type="match status" value="1"/>
</dbReference>
<comment type="caution">
    <text evidence="10">The sequence shown here is derived from an EMBL/GenBank/DDBJ whole genome shotgun (WGS) entry which is preliminary data.</text>
</comment>
<dbReference type="NCBIfam" id="TIGR03170">
    <property type="entry name" value="flgA_cterm"/>
    <property type="match status" value="1"/>
</dbReference>
<dbReference type="Gene3D" id="2.30.30.760">
    <property type="match status" value="1"/>
</dbReference>
<dbReference type="CDD" id="cd11614">
    <property type="entry name" value="SAF_CpaB_FlgA_like"/>
    <property type="match status" value="1"/>
</dbReference>
<keyword evidence="10" id="KW-0966">Cell projection</keyword>
<keyword evidence="11" id="KW-1185">Reference proteome</keyword>
<sequence>MPSAPKYIAPHTTRRRPIGSKRQRLGELAAILLLAFAVFTASDAGAAALQPLAEIRAAAIAAVGASDAQAQATLDPGLRLARCQQPLQATASGARTAQVRCADTPGWRLYVPVRVHREADVVVLTAPVAAGVPIAASQLTVQRRDIGRAAAATFSDPAALVGRIPGRALAPGLVPTEADLAVGIPLRRGDPVVLVSRSGGVEVRMQGRALGPARPGGVVAVENTNSRRVLRGRVAAQGVVEVLP</sequence>
<dbReference type="PANTHER" id="PTHR36307:SF1">
    <property type="entry name" value="FLAGELLA BASAL BODY P-RING FORMATION PROTEIN FLGA"/>
    <property type="match status" value="1"/>
</dbReference>
<keyword evidence="5 7" id="KW-0574">Periplasm</keyword>
<evidence type="ECO:0000256" key="1">
    <source>
        <dbReference type="ARBA" id="ARBA00004418"/>
    </source>
</evidence>
<comment type="function">
    <text evidence="6 7">Involved in the assembly process of the P-ring formation. It may associate with FlgF on the rod constituting a structure essential for the P-ring assembly or may act as a modulator protein for the P-ring assembly.</text>
</comment>
<evidence type="ECO:0000313" key="11">
    <source>
        <dbReference type="Proteomes" id="UP001597090"/>
    </source>
</evidence>
<dbReference type="Proteomes" id="UP001597090">
    <property type="component" value="Unassembled WGS sequence"/>
</dbReference>
<keyword evidence="4" id="KW-0732">Signal</keyword>
<evidence type="ECO:0000256" key="2">
    <source>
        <dbReference type="ARBA" id="ARBA00010474"/>
    </source>
</evidence>
<evidence type="ECO:0000256" key="6">
    <source>
        <dbReference type="ARBA" id="ARBA00025643"/>
    </source>
</evidence>
<evidence type="ECO:0000256" key="5">
    <source>
        <dbReference type="ARBA" id="ARBA00022764"/>
    </source>
</evidence>
<comment type="similarity">
    <text evidence="2 7">Belongs to the FlgA family.</text>
</comment>
<protein>
    <recommendedName>
        <fullName evidence="3 7">Flagella basal body P-ring formation protein FlgA</fullName>
    </recommendedName>
</protein>
<dbReference type="Pfam" id="PF17656">
    <property type="entry name" value="ChapFlgA_N"/>
    <property type="match status" value="1"/>
</dbReference>
<reference evidence="11" key="1">
    <citation type="journal article" date="2019" name="Int. J. Syst. Evol. Microbiol.">
        <title>The Global Catalogue of Microorganisms (GCM) 10K type strain sequencing project: providing services to taxonomists for standard genome sequencing and annotation.</title>
        <authorList>
            <consortium name="The Broad Institute Genomics Platform"/>
            <consortium name="The Broad Institute Genome Sequencing Center for Infectious Disease"/>
            <person name="Wu L."/>
            <person name="Ma J."/>
        </authorList>
    </citation>
    <scope>NUCLEOTIDE SEQUENCE [LARGE SCALE GENOMIC DNA]</scope>
    <source>
        <strain evidence="11">CCUG 55491</strain>
    </source>
</reference>
<dbReference type="SMART" id="SM00858">
    <property type="entry name" value="SAF"/>
    <property type="match status" value="1"/>
</dbReference>
<organism evidence="10 11">
    <name type="scientific">Lysobacter koreensis</name>
    <dbReference type="NCBI Taxonomy" id="266122"/>
    <lineage>
        <taxon>Bacteria</taxon>
        <taxon>Pseudomonadati</taxon>
        <taxon>Pseudomonadota</taxon>
        <taxon>Gammaproteobacteria</taxon>
        <taxon>Lysobacterales</taxon>
        <taxon>Lysobacteraceae</taxon>
        <taxon>Lysobacter</taxon>
    </lineage>
</organism>
<proteinExistence type="inferred from homology"/>
<evidence type="ECO:0000256" key="7">
    <source>
        <dbReference type="RuleBase" id="RU362063"/>
    </source>
</evidence>
<evidence type="ECO:0000259" key="9">
    <source>
        <dbReference type="SMART" id="SM00858"/>
    </source>
</evidence>
<dbReference type="PANTHER" id="PTHR36307">
    <property type="entry name" value="FLAGELLA BASAL BODY P-RING FORMATION PROTEIN FLGA"/>
    <property type="match status" value="1"/>
</dbReference>
<dbReference type="InterPro" id="IPR039246">
    <property type="entry name" value="Flagellar_FlgA"/>
</dbReference>
<name>A0ABW2YKT3_9GAMM</name>
<feature type="domain" description="SAF" evidence="9">
    <location>
        <begin position="119"/>
        <end position="181"/>
    </location>
</feature>
<comment type="subcellular location">
    <subcellularLocation>
        <location evidence="1 7">Periplasm</location>
    </subcellularLocation>
</comment>
<evidence type="ECO:0000313" key="10">
    <source>
        <dbReference type="EMBL" id="MFD0739014.1"/>
    </source>
</evidence>
<keyword evidence="10" id="KW-0969">Cilium</keyword>
<keyword evidence="10" id="KW-0282">Flagellum</keyword>
<dbReference type="InterPro" id="IPR013974">
    <property type="entry name" value="SAF"/>
</dbReference>
<dbReference type="EMBL" id="JBHTIH010000003">
    <property type="protein sequence ID" value="MFD0739014.1"/>
    <property type="molecule type" value="Genomic_DNA"/>
</dbReference>
<gene>
    <name evidence="10" type="primary">flgA</name>
    <name evidence="10" type="ORF">ACFQZQ_06935</name>
</gene>
<dbReference type="InterPro" id="IPR041231">
    <property type="entry name" value="FlgA_N"/>
</dbReference>
<keyword evidence="7" id="KW-1005">Bacterial flagellum biogenesis</keyword>
<accession>A0ABW2YKT3</accession>
<evidence type="ECO:0000256" key="8">
    <source>
        <dbReference type="SAM" id="MobiDB-lite"/>
    </source>
</evidence>